<accession>I3VIZ2</accession>
<dbReference type="RefSeq" id="YP_009094050.1">
    <property type="nucleotide sequence ID" value="NC_025345.1"/>
</dbReference>
<keyword evidence="3" id="KW-1185">Reference proteome</keyword>
<dbReference type="Proteomes" id="UP000153330">
    <property type="component" value="Segment"/>
</dbReference>
<dbReference type="KEGG" id="vg:20964335"/>
<organism evidence="2 3">
    <name type="scientific">Sunshine Coast virus</name>
    <dbReference type="NCBI Taxonomy" id="1195087"/>
    <lineage>
        <taxon>Viruses</taxon>
        <taxon>Riboviria</taxon>
        <taxon>Orthornavirae</taxon>
        <taxon>Negarnaviricota</taxon>
        <taxon>Haploviricotina</taxon>
        <taxon>Monjiviricetes</taxon>
        <taxon>Mononegavirales</taxon>
        <taxon>Sunviridae</taxon>
        <taxon>Sunshinevirus</taxon>
        <taxon>Sunshinevirus reptilis</taxon>
    </lineage>
</organism>
<dbReference type="GeneID" id="20964335"/>
<dbReference type="EMBL" id="JN192445">
    <property type="protein sequence ID" value="AFK79809.1"/>
    <property type="molecule type" value="Viral_cRNA"/>
</dbReference>
<evidence type="ECO:0000313" key="2">
    <source>
        <dbReference type="EMBL" id="AFK79809.1"/>
    </source>
</evidence>
<evidence type="ECO:0000313" key="3">
    <source>
        <dbReference type="Proteomes" id="UP000153330"/>
    </source>
</evidence>
<proteinExistence type="predicted"/>
<keyword evidence="1" id="KW-0472">Membrane</keyword>
<protein>
    <submittedName>
        <fullName evidence="2">Putative attachment protein</fullName>
    </submittedName>
</protein>
<keyword evidence="1" id="KW-0812">Transmembrane</keyword>
<feature type="transmembrane region" description="Helical" evidence="1">
    <location>
        <begin position="41"/>
        <end position="63"/>
    </location>
</feature>
<evidence type="ECO:0000256" key="1">
    <source>
        <dbReference type="SAM" id="Phobius"/>
    </source>
</evidence>
<keyword evidence="1" id="KW-1133">Transmembrane helix</keyword>
<name>I3VIZ2_9MONO</name>
<sequence length="676" mass="77721">MVRNNIKIVEDDNYVFYGDESTSSLIMDSFLLQKRRRKIKIILKVMSWSFLLLTFLSLLVFGIKTKIMEKETLKREMLLSKSQIEQETSLRNCTEHLRVMSDLAPEIRRLNSVIDSTYISIETCRLRAEDINLQLKECQLELQKYYLLSDNSDYPLTPPSVPYQGSSERHFIMPTNYQQEKISGLCPYSSLVYFKMLSFNLKYNPIINKFSNIIVIPHENSVLFWEKTPVTITGNQLLNHVSERSVGFESRTILKGLHRLETTVKDNEGLSITAKEMIGDVSRTLPNSLEYNSILQTDCSVAGDQKRIFQLCIKGADPTRPSCIENQGKMIYILESNIEKDKITLDRIRPIMAKDIKKIPKGESLDNNLCFKMTYQNGLCLNRRDSEKGGNKYTCVYPIFYLRQSELSEADEKRDYPCSYYPDSIVMHEKGSKTEIKKYKHLSWMLGVFIVRGSDDSIKITFSPISYQGAIIIGMKINKLFFIIDLILDSLLINPLRAYVDLKEVSPSRANVVKMDMVTISAIFNEYKTHCFPVEILPTLIDIPCSDNFQMLIKRKEIRPIYTCFAKQTDRSMLSVCEKKENGPLWVSDFIEVSIIKEETGRIINLSFCDLSGCENTGKNQRNKVYIPQNSVSSQKMICGQATKQLNIKVICTLILSSIDENLGIYTNHIHNLYLG</sequence>
<reference evidence="2 3" key="1">
    <citation type="journal article" date="2012" name="Infect. Genet. Evol.">
        <title>Isolation and molecular identification of Sunshine virus, a novel paramyxovirus found in Australian snakes.</title>
        <authorList>
            <person name="Hyndman T.H."/>
            <person name="Marschang R.E."/>
            <person name="Wellehan J.F.Jr."/>
            <person name="Nicholls P.K."/>
        </authorList>
    </citation>
    <scope>NUCLEOTIDE SEQUENCE [LARGE SCALE GENOMIC DNA]</scope>
</reference>